<keyword evidence="7" id="KW-0520">NAD</keyword>
<dbReference type="GO" id="GO:0050661">
    <property type="term" value="F:NADP binding"/>
    <property type="evidence" value="ECO:0007669"/>
    <property type="project" value="TreeGrafter"/>
</dbReference>
<evidence type="ECO:0000256" key="7">
    <source>
        <dbReference type="ARBA" id="ARBA00023027"/>
    </source>
</evidence>
<evidence type="ECO:0000256" key="8">
    <source>
        <dbReference type="ARBA" id="ARBA00048202"/>
    </source>
</evidence>
<evidence type="ECO:0000256" key="4">
    <source>
        <dbReference type="ARBA" id="ARBA00022741"/>
    </source>
</evidence>
<dbReference type="SMART" id="SM01002">
    <property type="entry name" value="AlaDh_PNT_C"/>
    <property type="match status" value="1"/>
</dbReference>
<feature type="domain" description="Alanine dehydrogenase/pyridine nucleotide transhydrogenase NAD(H)-binding" evidence="10">
    <location>
        <begin position="154"/>
        <end position="319"/>
    </location>
</feature>
<dbReference type="InterPro" id="IPR007698">
    <property type="entry name" value="AlaDH/PNT_NAD(H)-bd"/>
</dbReference>
<dbReference type="EMBL" id="VBOU01000096">
    <property type="protein sequence ID" value="TMQ52604.1"/>
    <property type="molecule type" value="Genomic_DNA"/>
</dbReference>
<accession>A0A538SML2</accession>
<keyword evidence="5" id="KW-0521">NADP</keyword>
<dbReference type="Pfam" id="PF01262">
    <property type="entry name" value="AlaDh_PNT_C"/>
    <property type="match status" value="1"/>
</dbReference>
<evidence type="ECO:0000256" key="3">
    <source>
        <dbReference type="ARBA" id="ARBA00012943"/>
    </source>
</evidence>
<dbReference type="PRINTS" id="PR00411">
    <property type="entry name" value="PNDRDTASEI"/>
</dbReference>
<dbReference type="CDD" id="cd05304">
    <property type="entry name" value="Rubrum_tdh"/>
    <property type="match status" value="1"/>
</dbReference>
<dbReference type="EC" id="7.1.1.1" evidence="3"/>
<dbReference type="PANTHER" id="PTHR10160">
    <property type="entry name" value="NAD(P) TRANSHYDROGENASE"/>
    <property type="match status" value="1"/>
</dbReference>
<dbReference type="SUPFAM" id="SSF52283">
    <property type="entry name" value="Formate/glycerate dehydrogenase catalytic domain-like"/>
    <property type="match status" value="1"/>
</dbReference>
<evidence type="ECO:0000259" key="11">
    <source>
        <dbReference type="SMART" id="SM01003"/>
    </source>
</evidence>
<feature type="region of interest" description="Disordered" evidence="9">
    <location>
        <begin position="377"/>
        <end position="397"/>
    </location>
</feature>
<evidence type="ECO:0000256" key="5">
    <source>
        <dbReference type="ARBA" id="ARBA00022857"/>
    </source>
</evidence>
<dbReference type="AlphaFoldDB" id="A0A538SML2"/>
<dbReference type="GO" id="GO:0016491">
    <property type="term" value="F:oxidoreductase activity"/>
    <property type="evidence" value="ECO:0007669"/>
    <property type="project" value="UniProtKB-KW"/>
</dbReference>
<comment type="caution">
    <text evidence="12">The sequence shown here is derived from an EMBL/GenBank/DDBJ whole genome shotgun (WGS) entry which is preliminary data.</text>
</comment>
<dbReference type="Pfam" id="PF05222">
    <property type="entry name" value="AlaDh_PNT_N"/>
    <property type="match status" value="1"/>
</dbReference>
<evidence type="ECO:0000259" key="10">
    <source>
        <dbReference type="SMART" id="SM01002"/>
    </source>
</evidence>
<keyword evidence="4" id="KW-0547">Nucleotide-binding</keyword>
<protein>
    <recommendedName>
        <fullName evidence="3">proton-translocating NAD(P)(+) transhydrogenase</fullName>
        <ecNumber evidence="3">7.1.1.1</ecNumber>
    </recommendedName>
</protein>
<dbReference type="InterPro" id="IPR036291">
    <property type="entry name" value="NAD(P)-bd_dom_sf"/>
</dbReference>
<reference evidence="12 13" key="1">
    <citation type="journal article" date="2019" name="Nat. Microbiol.">
        <title>Mediterranean grassland soil C-N compound turnover is dependent on rainfall and depth, and is mediated by genomically divergent microorganisms.</title>
        <authorList>
            <person name="Diamond S."/>
            <person name="Andeer P.F."/>
            <person name="Li Z."/>
            <person name="Crits-Christoph A."/>
            <person name="Burstein D."/>
            <person name="Anantharaman K."/>
            <person name="Lane K.R."/>
            <person name="Thomas B.C."/>
            <person name="Pan C."/>
            <person name="Northen T.R."/>
            <person name="Banfield J.F."/>
        </authorList>
    </citation>
    <scope>NUCLEOTIDE SEQUENCE [LARGE SCALE GENOMIC DNA]</scope>
    <source>
        <strain evidence="12">WS_4</strain>
    </source>
</reference>
<dbReference type="PANTHER" id="PTHR10160:SF19">
    <property type="entry name" value="PROTON-TRANSLOCATING NAD(P)(+) TRANSHYDROGENASE"/>
    <property type="match status" value="1"/>
</dbReference>
<dbReference type="InterPro" id="IPR007886">
    <property type="entry name" value="AlaDH/PNT_N"/>
</dbReference>
<keyword evidence="6" id="KW-1278">Translocase</keyword>
<evidence type="ECO:0000256" key="9">
    <source>
        <dbReference type="SAM" id="MobiDB-lite"/>
    </source>
</evidence>
<feature type="domain" description="Alanine dehydrogenase/pyridine nucleotide transhydrogenase N-terminal" evidence="11">
    <location>
        <begin position="4"/>
        <end position="145"/>
    </location>
</feature>
<name>A0A538SML2_UNCEI</name>
<organism evidence="12 13">
    <name type="scientific">Eiseniibacteriota bacterium</name>
    <dbReference type="NCBI Taxonomy" id="2212470"/>
    <lineage>
        <taxon>Bacteria</taxon>
        <taxon>Candidatus Eiseniibacteriota</taxon>
    </lineage>
</organism>
<evidence type="ECO:0000256" key="6">
    <source>
        <dbReference type="ARBA" id="ARBA00022967"/>
    </source>
</evidence>
<keyword evidence="12" id="KW-0560">Oxidoreductase</keyword>
<dbReference type="InterPro" id="IPR008143">
    <property type="entry name" value="Ala_DH/PNT_CS2"/>
</dbReference>
<gene>
    <name evidence="12" type="ORF">E6K74_11905</name>
</gene>
<dbReference type="SUPFAM" id="SSF51735">
    <property type="entry name" value="NAD(P)-binding Rossmann-fold domains"/>
    <property type="match status" value="1"/>
</dbReference>
<dbReference type="GO" id="GO:0005886">
    <property type="term" value="C:plasma membrane"/>
    <property type="evidence" value="ECO:0007669"/>
    <property type="project" value="TreeGrafter"/>
</dbReference>
<dbReference type="Gene3D" id="3.40.50.720">
    <property type="entry name" value="NAD(P)-binding Rossmann-like Domain"/>
    <property type="match status" value="2"/>
</dbReference>
<evidence type="ECO:0000256" key="2">
    <source>
        <dbReference type="ARBA" id="ARBA00005689"/>
    </source>
</evidence>
<dbReference type="PROSITE" id="PS00837">
    <property type="entry name" value="ALADH_PNT_2"/>
    <property type="match status" value="1"/>
</dbReference>
<dbReference type="GO" id="GO:0006740">
    <property type="term" value="P:NADPH regeneration"/>
    <property type="evidence" value="ECO:0007669"/>
    <property type="project" value="TreeGrafter"/>
</dbReference>
<comment type="function">
    <text evidence="1">The transhydrogenation between NADH and NADP is coupled to respiration and ATP hydrolysis and functions as a proton pump across the membrane.</text>
</comment>
<evidence type="ECO:0000313" key="12">
    <source>
        <dbReference type="EMBL" id="TMQ52604.1"/>
    </source>
</evidence>
<dbReference type="GO" id="GO:0008750">
    <property type="term" value="F:proton-translocating NAD(P)+ transhydrogenase activity"/>
    <property type="evidence" value="ECO:0007669"/>
    <property type="project" value="UniProtKB-EC"/>
</dbReference>
<comment type="catalytic activity">
    <reaction evidence="8">
        <text>NAD(+) + NADPH + H(+)(in) = NADH + NADP(+) + H(+)(out)</text>
        <dbReference type="Rhea" id="RHEA:47992"/>
        <dbReference type="ChEBI" id="CHEBI:15378"/>
        <dbReference type="ChEBI" id="CHEBI:57540"/>
        <dbReference type="ChEBI" id="CHEBI:57783"/>
        <dbReference type="ChEBI" id="CHEBI:57945"/>
        <dbReference type="ChEBI" id="CHEBI:58349"/>
        <dbReference type="EC" id="7.1.1.1"/>
    </reaction>
</comment>
<evidence type="ECO:0000256" key="1">
    <source>
        <dbReference type="ARBA" id="ARBA00003943"/>
    </source>
</evidence>
<comment type="similarity">
    <text evidence="2">Belongs to the AlaDH/PNT family.</text>
</comment>
<dbReference type="NCBIfam" id="NF006942">
    <property type="entry name" value="PRK09424.1"/>
    <property type="match status" value="1"/>
</dbReference>
<dbReference type="Proteomes" id="UP000319829">
    <property type="component" value="Unassembled WGS sequence"/>
</dbReference>
<proteinExistence type="inferred from homology"/>
<sequence>MKVGIAKEIGPGERRVAVTPDSVRQIKAAGYDVLVEAGAGAGAYIPDAKFQEAGAGLVTSTADFWSRSEIVLKIQPPIQNRSLNLHEADLLGEGSTLICMLRPLSHVDTVRMLANRRVLSFSMDMMPRTTRAQTMDALSSMSTIAGYKAVLIAGDTLPRLFPMLVTAAGTIAPSRVLVVGAGVAGLQAIATARRLGAVVEAYDVRPAVKEEVESLGATFVGPKLDPGEAQDEQGYAKPLSAEAQRKGVELLGERIPHSDVIITTARIPGMPAPRLISADQIAAMKPGSVVVDLAADMGGNCELTEPGETVVRHDVTIHGPVRLASTVPVHATQMYSKNITTFLLHLTKDGKLSPDWSDDIASATCVTRDGQIVHPATRARAQGVAPAASGSQARSQG</sequence>
<evidence type="ECO:0000313" key="13">
    <source>
        <dbReference type="Proteomes" id="UP000319829"/>
    </source>
</evidence>
<dbReference type="SMART" id="SM01003">
    <property type="entry name" value="AlaDh_PNT_N"/>
    <property type="match status" value="1"/>
</dbReference>